<dbReference type="Proteomes" id="UP000799537">
    <property type="component" value="Unassembled WGS sequence"/>
</dbReference>
<organism evidence="2 3">
    <name type="scientific">Zasmidium cellare ATCC 36951</name>
    <dbReference type="NCBI Taxonomy" id="1080233"/>
    <lineage>
        <taxon>Eukaryota</taxon>
        <taxon>Fungi</taxon>
        <taxon>Dikarya</taxon>
        <taxon>Ascomycota</taxon>
        <taxon>Pezizomycotina</taxon>
        <taxon>Dothideomycetes</taxon>
        <taxon>Dothideomycetidae</taxon>
        <taxon>Mycosphaerellales</taxon>
        <taxon>Mycosphaerellaceae</taxon>
        <taxon>Zasmidium</taxon>
    </lineage>
</organism>
<sequence>MPRGLCFYSRCKNAELEEFYKERTGEDMPKTKKRMTKKDLANELRKVDRCPWKHGKKFRFLDLPPEMRNIIYRELLPVLPPGTHREPNESKCQPAILRACKQVHSEAQSILYGDHEGEVTIRARHNLFLRGGEWMERRTMTLHGQDSRDDGHLNGSCTLAGFNRINLRVVIDISGSRILSPPPRTVYAIGSQELLGLVSFLSTSTVLKTVSIAVIKYVPEDDDTALLSMLQPLARIGATASIDLVDIPEAIRDQIMNEKNGNVDSNNFFAEFQETYANIRALEVFRADVDTKGAINEIKDRLVGMDARLAEVRGFVDSDVEKTLREATLATKSFLAGGIVDKVNRLARRKAKEIKQEAAKKVDELESQRQKFIGIVKAAKDASGTEKAAKNSSTTTTD</sequence>
<dbReference type="OrthoDB" id="3636244at2759"/>
<keyword evidence="3" id="KW-1185">Reference proteome</keyword>
<dbReference type="PANTHER" id="PTHR42085:SF2">
    <property type="entry name" value="F-BOX DOMAIN-CONTAINING PROTEIN"/>
    <property type="match status" value="1"/>
</dbReference>
<dbReference type="PANTHER" id="PTHR42085">
    <property type="entry name" value="F-BOX DOMAIN-CONTAINING PROTEIN"/>
    <property type="match status" value="1"/>
</dbReference>
<evidence type="ECO:0000313" key="2">
    <source>
        <dbReference type="EMBL" id="KAF2173562.1"/>
    </source>
</evidence>
<dbReference type="RefSeq" id="XP_033674451.1">
    <property type="nucleotide sequence ID" value="XM_033803367.1"/>
</dbReference>
<dbReference type="AlphaFoldDB" id="A0A6A6D5R9"/>
<keyword evidence="1" id="KW-0175">Coiled coil</keyword>
<evidence type="ECO:0000256" key="1">
    <source>
        <dbReference type="SAM" id="Coils"/>
    </source>
</evidence>
<feature type="coiled-coil region" evidence="1">
    <location>
        <begin position="344"/>
        <end position="371"/>
    </location>
</feature>
<reference evidence="2" key="1">
    <citation type="journal article" date="2020" name="Stud. Mycol.">
        <title>101 Dothideomycetes genomes: a test case for predicting lifestyles and emergence of pathogens.</title>
        <authorList>
            <person name="Haridas S."/>
            <person name="Albert R."/>
            <person name="Binder M."/>
            <person name="Bloem J."/>
            <person name="Labutti K."/>
            <person name="Salamov A."/>
            <person name="Andreopoulos B."/>
            <person name="Baker S."/>
            <person name="Barry K."/>
            <person name="Bills G."/>
            <person name="Bluhm B."/>
            <person name="Cannon C."/>
            <person name="Castanera R."/>
            <person name="Culley D."/>
            <person name="Daum C."/>
            <person name="Ezra D."/>
            <person name="Gonzalez J."/>
            <person name="Henrissat B."/>
            <person name="Kuo A."/>
            <person name="Liang C."/>
            <person name="Lipzen A."/>
            <person name="Lutzoni F."/>
            <person name="Magnuson J."/>
            <person name="Mondo S."/>
            <person name="Nolan M."/>
            <person name="Ohm R."/>
            <person name="Pangilinan J."/>
            <person name="Park H.-J."/>
            <person name="Ramirez L."/>
            <person name="Alfaro M."/>
            <person name="Sun H."/>
            <person name="Tritt A."/>
            <person name="Yoshinaga Y."/>
            <person name="Zwiers L.-H."/>
            <person name="Turgeon B."/>
            <person name="Goodwin S."/>
            <person name="Spatafora J."/>
            <person name="Crous P."/>
            <person name="Grigoriev I."/>
        </authorList>
    </citation>
    <scope>NUCLEOTIDE SEQUENCE</scope>
    <source>
        <strain evidence="2">ATCC 36951</strain>
    </source>
</reference>
<protein>
    <submittedName>
        <fullName evidence="2">Uncharacterized protein</fullName>
    </submittedName>
</protein>
<dbReference type="InterPro" id="IPR038883">
    <property type="entry name" value="AN11006-like"/>
</dbReference>
<dbReference type="EMBL" id="ML993579">
    <property type="protein sequence ID" value="KAF2173562.1"/>
    <property type="molecule type" value="Genomic_DNA"/>
</dbReference>
<dbReference type="GeneID" id="54556639"/>
<accession>A0A6A6D5R9</accession>
<name>A0A6A6D5R9_ZASCE</name>
<evidence type="ECO:0000313" key="3">
    <source>
        <dbReference type="Proteomes" id="UP000799537"/>
    </source>
</evidence>
<proteinExistence type="predicted"/>
<gene>
    <name evidence="2" type="ORF">M409DRAFT_15842</name>
</gene>